<evidence type="ECO:0000256" key="2">
    <source>
        <dbReference type="ARBA" id="ARBA00022630"/>
    </source>
</evidence>
<dbReference type="PROSITE" id="PS00198">
    <property type="entry name" value="4FE4S_FER_1"/>
    <property type="match status" value="1"/>
</dbReference>
<keyword evidence="7" id="KW-0411">Iron-sulfur</keyword>
<name>A0A2Z5G7W4_9BACT</name>
<dbReference type="OrthoDB" id="9767256at2"/>
<evidence type="ECO:0000256" key="4">
    <source>
        <dbReference type="ARBA" id="ARBA00022827"/>
    </source>
</evidence>
<dbReference type="Pfam" id="PF02913">
    <property type="entry name" value="FAD-oxidase_C"/>
    <property type="match status" value="1"/>
</dbReference>
<evidence type="ECO:0000259" key="8">
    <source>
        <dbReference type="PROSITE" id="PS51379"/>
    </source>
</evidence>
<dbReference type="GO" id="GO:0046872">
    <property type="term" value="F:metal ion binding"/>
    <property type="evidence" value="ECO:0007669"/>
    <property type="project" value="UniProtKB-KW"/>
</dbReference>
<evidence type="ECO:0000256" key="5">
    <source>
        <dbReference type="ARBA" id="ARBA00023002"/>
    </source>
</evidence>
<dbReference type="Gene3D" id="3.30.70.2740">
    <property type="match status" value="1"/>
</dbReference>
<keyword evidence="2" id="KW-0285">Flavoprotein</keyword>
<protein>
    <submittedName>
        <fullName evidence="10">Glycolate dehydrogenase</fullName>
    </submittedName>
</protein>
<dbReference type="GO" id="GO:0051536">
    <property type="term" value="F:iron-sulfur cluster binding"/>
    <property type="evidence" value="ECO:0007669"/>
    <property type="project" value="UniProtKB-KW"/>
</dbReference>
<feature type="domain" description="4Fe-4S ferredoxin-type" evidence="8">
    <location>
        <begin position="625"/>
        <end position="658"/>
    </location>
</feature>
<dbReference type="SUPFAM" id="SSF55103">
    <property type="entry name" value="FAD-linked oxidases, C-terminal domain"/>
    <property type="match status" value="1"/>
</dbReference>
<evidence type="ECO:0000256" key="6">
    <source>
        <dbReference type="ARBA" id="ARBA00023004"/>
    </source>
</evidence>
<dbReference type="InterPro" id="IPR016169">
    <property type="entry name" value="FAD-bd_PCMH_sub2"/>
</dbReference>
<dbReference type="PROSITE" id="PS51387">
    <property type="entry name" value="FAD_PCMH"/>
    <property type="match status" value="1"/>
</dbReference>
<dbReference type="GO" id="GO:0004458">
    <property type="term" value="F:D-lactate dehydrogenase (cytochrome) activity"/>
    <property type="evidence" value="ECO:0007669"/>
    <property type="project" value="TreeGrafter"/>
</dbReference>
<dbReference type="InterPro" id="IPR016164">
    <property type="entry name" value="FAD-linked_Oxase-like_C"/>
</dbReference>
<dbReference type="Gene3D" id="1.10.1060.10">
    <property type="entry name" value="Alpha-helical ferredoxin"/>
    <property type="match status" value="1"/>
</dbReference>
<evidence type="ECO:0000313" key="10">
    <source>
        <dbReference type="EMBL" id="AXC15363.1"/>
    </source>
</evidence>
<feature type="domain" description="FAD-binding PCMH-type" evidence="9">
    <location>
        <begin position="56"/>
        <end position="284"/>
    </location>
</feature>
<dbReference type="GO" id="GO:0071949">
    <property type="term" value="F:FAD binding"/>
    <property type="evidence" value="ECO:0007669"/>
    <property type="project" value="InterPro"/>
</dbReference>
<dbReference type="Pfam" id="PF13183">
    <property type="entry name" value="Fer4_8"/>
    <property type="match status" value="1"/>
</dbReference>
<dbReference type="GO" id="GO:0008720">
    <property type="term" value="F:D-lactate dehydrogenase (NAD+) activity"/>
    <property type="evidence" value="ECO:0007669"/>
    <property type="project" value="TreeGrafter"/>
</dbReference>
<dbReference type="InterPro" id="IPR004017">
    <property type="entry name" value="Cys_rich_dom"/>
</dbReference>
<dbReference type="AlphaFoldDB" id="A0A2Z5G7W4"/>
<evidence type="ECO:0000313" key="11">
    <source>
        <dbReference type="Proteomes" id="UP000253606"/>
    </source>
</evidence>
<evidence type="ECO:0000259" key="9">
    <source>
        <dbReference type="PROSITE" id="PS51387"/>
    </source>
</evidence>
<evidence type="ECO:0000256" key="7">
    <source>
        <dbReference type="ARBA" id="ARBA00023014"/>
    </source>
</evidence>
<dbReference type="InterPro" id="IPR004113">
    <property type="entry name" value="FAD-bd_oxidored_4_C"/>
</dbReference>
<dbReference type="InterPro" id="IPR009051">
    <property type="entry name" value="Helical_ferredxn"/>
</dbReference>
<proteinExistence type="predicted"/>
<dbReference type="RefSeq" id="WP_114209964.1">
    <property type="nucleotide sequence ID" value="NZ_CP030840.1"/>
</dbReference>
<dbReference type="Gene3D" id="1.10.45.10">
    <property type="entry name" value="Vanillyl-alcohol Oxidase, Chain A, domain 4"/>
    <property type="match status" value="1"/>
</dbReference>
<keyword evidence="5" id="KW-0560">Oxidoreductase</keyword>
<dbReference type="Gene3D" id="3.30.465.10">
    <property type="match status" value="1"/>
</dbReference>
<dbReference type="SUPFAM" id="SSF46548">
    <property type="entry name" value="alpha-helical ferredoxin"/>
    <property type="match status" value="1"/>
</dbReference>
<dbReference type="InterPro" id="IPR016166">
    <property type="entry name" value="FAD-bd_PCMH"/>
</dbReference>
<keyword evidence="3" id="KW-0479">Metal-binding</keyword>
<dbReference type="InterPro" id="IPR036318">
    <property type="entry name" value="FAD-bd_PCMH-like_sf"/>
</dbReference>
<keyword evidence="4" id="KW-0274">FAD</keyword>
<dbReference type="GO" id="GO:1903457">
    <property type="term" value="P:lactate catabolic process"/>
    <property type="evidence" value="ECO:0007669"/>
    <property type="project" value="TreeGrafter"/>
</dbReference>
<dbReference type="EMBL" id="CP030840">
    <property type="protein sequence ID" value="AXC15363.1"/>
    <property type="molecule type" value="Genomic_DNA"/>
</dbReference>
<evidence type="ECO:0000256" key="1">
    <source>
        <dbReference type="ARBA" id="ARBA00001974"/>
    </source>
</evidence>
<dbReference type="InterPro" id="IPR017900">
    <property type="entry name" value="4Fe4S_Fe_S_CS"/>
</dbReference>
<dbReference type="PROSITE" id="PS51379">
    <property type="entry name" value="4FE4S_FER_2"/>
    <property type="match status" value="1"/>
</dbReference>
<dbReference type="PANTHER" id="PTHR11748">
    <property type="entry name" value="D-LACTATE DEHYDROGENASE"/>
    <property type="match status" value="1"/>
</dbReference>
<dbReference type="PANTHER" id="PTHR11748:SF119">
    <property type="entry name" value="D-2-HYDROXYGLUTARATE DEHYDROGENASE"/>
    <property type="match status" value="1"/>
</dbReference>
<dbReference type="InterPro" id="IPR006094">
    <property type="entry name" value="Oxid_FAD_bind_N"/>
</dbReference>
<comment type="cofactor">
    <cofactor evidence="1">
        <name>FAD</name>
        <dbReference type="ChEBI" id="CHEBI:57692"/>
    </cofactor>
</comment>
<dbReference type="Proteomes" id="UP000253606">
    <property type="component" value="Chromosome"/>
</dbReference>
<keyword evidence="11" id="KW-1185">Reference proteome</keyword>
<accession>A0A2Z5G7W4</accession>
<dbReference type="KEGG" id="abas:ACPOL_6119"/>
<dbReference type="InterPro" id="IPR017896">
    <property type="entry name" value="4Fe4S_Fe-S-bd"/>
</dbReference>
<dbReference type="Pfam" id="PF02754">
    <property type="entry name" value="CCG"/>
    <property type="match status" value="1"/>
</dbReference>
<keyword evidence="6" id="KW-0408">Iron</keyword>
<dbReference type="SUPFAM" id="SSF56176">
    <property type="entry name" value="FAD-binding/transporter-associated domain-like"/>
    <property type="match status" value="1"/>
</dbReference>
<reference evidence="10 11" key="1">
    <citation type="journal article" date="2018" name="Front. Microbiol.">
        <title>Hydrolytic Capabilities as a Key to Environmental Success: Chitinolytic and Cellulolytic Acidobacteria From Acidic Sub-arctic Soils and Boreal Peatlands.</title>
        <authorList>
            <person name="Belova S.E."/>
            <person name="Ravin N.V."/>
            <person name="Pankratov T.A."/>
            <person name="Rakitin A.L."/>
            <person name="Ivanova A.A."/>
            <person name="Beletsky A.V."/>
            <person name="Mardanov A.V."/>
            <person name="Sinninghe Damste J.S."/>
            <person name="Dedysh S.N."/>
        </authorList>
    </citation>
    <scope>NUCLEOTIDE SEQUENCE [LARGE SCALE GENOMIC DNA]</scope>
    <source>
        <strain evidence="10 11">SBC82</strain>
    </source>
</reference>
<dbReference type="InterPro" id="IPR016171">
    <property type="entry name" value="Vanillyl_alc_oxidase_C-sub2"/>
</dbReference>
<evidence type="ECO:0000256" key="3">
    <source>
        <dbReference type="ARBA" id="ARBA00022723"/>
    </source>
</evidence>
<sequence length="986" mass="108536">MTTTSAAFTILKQSHHAHEAFTDSHQLELLLKRAVRGEVRFDDGSRALYATDASNYRQVPIGLVVPRDAADVEATVAACRAVGAPILARGGGTSLAGQCCNVAVVIDFSKYLNQIVELDPAAKLASVQPGIVLDRVRDAAELHQLTFAPDPATHSRCTIGGMIGNNSCGVHGLLGGKTVDNIESLDVLLYDGTRLTVGATGEEELHSIVAAGGRRGQIYSQLAKLRNRYGSLIRQRFPPIPRRVSGYNLDDLLPENGFHIARSLVGSEGTCVTVLGANLRLTDSPPHRRLVALGFPDPFIAADHVPLVLEHKPIGLEGFDGMLVDFMLRKKLAVDDVVLLPSGMGHLLVELGAWSAEEVEGQVAALMSATRQMPVIPTARAYSPDEARRVWHVRESALGATVYVPGEPHGWEGWEDAAVPPAQLGRYLREIFGLMQKYGYRSPMYGHFGQGCVHLRINFDLESEAGIFKFREFLDRAADIVLAHGGSLSGEHGDGQARAALLPKMFGPELMQAFREFKAIWDPDNKMNPGKLVDPVAVYEPQENLRLGAGYHSHDRETYFRFPDDDGSLSLATLRCVGVGACRKQDAGTMCPSYMATREERHSTRGRAHLLWEVLEGNILKDGWKNEEVREALDLCLSCKACKSECPVNVDVATYKSEFLAHYYQGRFHPLRDYLFGFMDRWAALAAVLPGVTPRLANFTMQAPIVGSLIKQIGGIAQQRTLPKFASSSFQSTTAKRRAGEQNLPKVMLWPDTWNNNFYPPALRAAQQVLTAAGFDVEVPRGHICCGRPLYDFGFLSQARRYLINVMAALRRQIDDGTPIVVLEPSCASVFRDELANLFPSDERATRLREQVFLLSEFLVRHAPGFTPPQTPERSLLVHGHCHNKSIMKMGDELSLLRATGSKVEYLDSGCCGMAGPFGFEKEKYSVSQTLGERVLMPAVRSADLRTFIVSDGFSCREQIAQNSTRRAIHFAEAICPTQQAARHDR</sequence>
<gene>
    <name evidence="10" type="ORF">ACPOL_6119</name>
</gene>
<organism evidence="10 11">
    <name type="scientific">Acidisarcina polymorpha</name>
    <dbReference type="NCBI Taxonomy" id="2211140"/>
    <lineage>
        <taxon>Bacteria</taxon>
        <taxon>Pseudomonadati</taxon>
        <taxon>Acidobacteriota</taxon>
        <taxon>Terriglobia</taxon>
        <taxon>Terriglobales</taxon>
        <taxon>Acidobacteriaceae</taxon>
        <taxon>Acidisarcina</taxon>
    </lineage>
</organism>
<dbReference type="Pfam" id="PF01565">
    <property type="entry name" value="FAD_binding_4"/>
    <property type="match status" value="1"/>
</dbReference>